<keyword evidence="12" id="KW-1185">Reference proteome</keyword>
<comment type="similarity">
    <text evidence="7">Belongs to the ThrE exporter (TC 2.A.79) family.</text>
</comment>
<feature type="transmembrane region" description="Helical" evidence="8">
    <location>
        <begin position="54"/>
        <end position="73"/>
    </location>
</feature>
<dbReference type="GeneID" id="89564531"/>
<feature type="domain" description="Threonine/Serine exporter ThrE" evidence="9">
    <location>
        <begin position="9"/>
        <end position="137"/>
    </location>
</feature>
<evidence type="ECO:0000256" key="6">
    <source>
        <dbReference type="ARBA" id="ARBA00023136"/>
    </source>
</evidence>
<dbReference type="InterPro" id="IPR050539">
    <property type="entry name" value="ThrE_Dicarb/AminoAcid_Exp"/>
</dbReference>
<evidence type="ECO:0000313" key="10">
    <source>
        <dbReference type="EMBL" id="MCB5447119.1"/>
    </source>
</evidence>
<evidence type="ECO:0000256" key="1">
    <source>
        <dbReference type="ARBA" id="ARBA00004651"/>
    </source>
</evidence>
<dbReference type="AlphaFoldDB" id="A0A6N3BKS7"/>
<dbReference type="InterPro" id="IPR024528">
    <property type="entry name" value="ThrE_2"/>
</dbReference>
<dbReference type="GO" id="GO:0005886">
    <property type="term" value="C:plasma membrane"/>
    <property type="evidence" value="ECO:0007669"/>
    <property type="project" value="UniProtKB-SubCell"/>
</dbReference>
<keyword evidence="5 8" id="KW-1133">Transmembrane helix</keyword>
<evidence type="ECO:0000256" key="8">
    <source>
        <dbReference type="SAM" id="Phobius"/>
    </source>
</evidence>
<keyword evidence="6 8" id="KW-0472">Membrane</keyword>
<keyword evidence="3" id="KW-0997">Cell inner membrane</keyword>
<feature type="transmembrane region" description="Helical" evidence="8">
    <location>
        <begin position="6"/>
        <end position="24"/>
    </location>
</feature>
<feature type="transmembrane region" description="Helical" evidence="8">
    <location>
        <begin position="85"/>
        <end position="107"/>
    </location>
</feature>
<dbReference type="PANTHER" id="PTHR34390:SF1">
    <property type="entry name" value="SUCCINATE TRANSPORTER SUBUNIT YJJB-RELATED"/>
    <property type="match status" value="1"/>
</dbReference>
<evidence type="ECO:0000313" key="12">
    <source>
        <dbReference type="Proteomes" id="UP001299409"/>
    </source>
</evidence>
<evidence type="ECO:0000256" key="2">
    <source>
        <dbReference type="ARBA" id="ARBA00022475"/>
    </source>
</evidence>
<evidence type="ECO:0000313" key="11">
    <source>
        <dbReference type="EMBL" id="VYU02521.1"/>
    </source>
</evidence>
<reference evidence="10 12" key="2">
    <citation type="submission" date="2021-10" db="EMBL/GenBank/DDBJ databases">
        <title>Collection of gut derived symbiotic bacterial strains cultured from healthy donors.</title>
        <authorList>
            <person name="Lin H."/>
            <person name="Littmann E."/>
            <person name="Claire K."/>
            <person name="Pamer E."/>
        </authorList>
    </citation>
    <scope>NUCLEOTIDE SEQUENCE [LARGE SCALE GENOMIC DNA]</scope>
    <source>
        <strain evidence="10 12">MSK.17.68</strain>
    </source>
</reference>
<evidence type="ECO:0000259" key="9">
    <source>
        <dbReference type="Pfam" id="PF12821"/>
    </source>
</evidence>
<evidence type="ECO:0000256" key="3">
    <source>
        <dbReference type="ARBA" id="ARBA00022519"/>
    </source>
</evidence>
<keyword evidence="2" id="KW-1003">Cell membrane</keyword>
<evidence type="ECO:0000256" key="5">
    <source>
        <dbReference type="ARBA" id="ARBA00022989"/>
    </source>
</evidence>
<dbReference type="Proteomes" id="UP001299409">
    <property type="component" value="Unassembled WGS sequence"/>
</dbReference>
<gene>
    <name evidence="11" type="ORF">IBLFYP30_01551</name>
    <name evidence="10" type="ORF">LIP50_13015</name>
</gene>
<comment type="subcellular location">
    <subcellularLocation>
        <location evidence="1">Cell membrane</location>
        <topology evidence="1">Multi-pass membrane protein</topology>
    </subcellularLocation>
</comment>
<sequence length="160" mass="17539">MTISDLLINFIFSFAVTAGFSIFFNAPKKSLIPCGIVGGIGWCAYILMSKSSYFSNVFSMVIASAVISLLSEILARKLKYPSINFIIPGILPLVPGLGLYNTMYSLVQKDYALAVSTGTDTLFKSGGIAIGILIITSFTKTYYIILKRIKLKKLEQNLEQ</sequence>
<feature type="transmembrane region" description="Helical" evidence="8">
    <location>
        <begin position="127"/>
        <end position="146"/>
    </location>
</feature>
<dbReference type="EMBL" id="JAJBMB010000016">
    <property type="protein sequence ID" value="MCB5447119.1"/>
    <property type="molecule type" value="Genomic_DNA"/>
</dbReference>
<organism evidence="11">
    <name type="scientific">Intestinibacter bartlettii</name>
    <dbReference type="NCBI Taxonomy" id="261299"/>
    <lineage>
        <taxon>Bacteria</taxon>
        <taxon>Bacillati</taxon>
        <taxon>Bacillota</taxon>
        <taxon>Clostridia</taxon>
        <taxon>Peptostreptococcales</taxon>
        <taxon>Peptostreptococcaceae</taxon>
        <taxon>Intestinibacter</taxon>
    </lineage>
</organism>
<dbReference type="PANTHER" id="PTHR34390">
    <property type="entry name" value="UPF0442 PROTEIN YJJB-RELATED"/>
    <property type="match status" value="1"/>
</dbReference>
<name>A0A6N3BKS7_9FIRM</name>
<dbReference type="Pfam" id="PF12821">
    <property type="entry name" value="ThrE_2"/>
    <property type="match status" value="1"/>
</dbReference>
<keyword evidence="4 8" id="KW-0812">Transmembrane</keyword>
<dbReference type="RefSeq" id="WP_007285941.1">
    <property type="nucleotide sequence ID" value="NZ_BAABXU010000001.1"/>
</dbReference>
<feature type="transmembrane region" description="Helical" evidence="8">
    <location>
        <begin position="31"/>
        <end position="48"/>
    </location>
</feature>
<reference evidence="11" key="1">
    <citation type="submission" date="2019-11" db="EMBL/GenBank/DDBJ databases">
        <authorList>
            <person name="Feng L."/>
        </authorList>
    </citation>
    <scope>NUCLEOTIDE SEQUENCE</scope>
    <source>
        <strain evidence="11">IbartlettiiLFYP30</strain>
    </source>
</reference>
<protein>
    <submittedName>
        <fullName evidence="10">Threonine/serine exporter family protein</fullName>
    </submittedName>
</protein>
<dbReference type="EMBL" id="CACRUE010000024">
    <property type="protein sequence ID" value="VYU02521.1"/>
    <property type="molecule type" value="Genomic_DNA"/>
</dbReference>
<accession>A0A6N3BKS7</accession>
<proteinExistence type="inferred from homology"/>
<evidence type="ECO:0000256" key="7">
    <source>
        <dbReference type="ARBA" id="ARBA00034125"/>
    </source>
</evidence>
<dbReference type="GO" id="GO:0015744">
    <property type="term" value="P:succinate transport"/>
    <property type="evidence" value="ECO:0007669"/>
    <property type="project" value="TreeGrafter"/>
</dbReference>
<evidence type="ECO:0000256" key="4">
    <source>
        <dbReference type="ARBA" id="ARBA00022692"/>
    </source>
</evidence>